<feature type="non-terminal residue" evidence="1">
    <location>
        <position position="54"/>
    </location>
</feature>
<reference evidence="1" key="1">
    <citation type="journal article" date="2019" name="bioRxiv">
        <title>The Genome of the Zebra Mussel, Dreissena polymorpha: A Resource for Invasive Species Research.</title>
        <authorList>
            <person name="McCartney M.A."/>
            <person name="Auch B."/>
            <person name="Kono T."/>
            <person name="Mallez S."/>
            <person name="Zhang Y."/>
            <person name="Obille A."/>
            <person name="Becker A."/>
            <person name="Abrahante J.E."/>
            <person name="Garbe J."/>
            <person name="Badalamenti J.P."/>
            <person name="Herman A."/>
            <person name="Mangelson H."/>
            <person name="Liachko I."/>
            <person name="Sullivan S."/>
            <person name="Sone E.D."/>
            <person name="Koren S."/>
            <person name="Silverstein K.A.T."/>
            <person name="Beckman K.B."/>
            <person name="Gohl D.M."/>
        </authorList>
    </citation>
    <scope>NUCLEOTIDE SEQUENCE</scope>
    <source>
        <strain evidence="1">Duluth1</strain>
        <tissue evidence="1">Whole animal</tissue>
    </source>
</reference>
<sequence>FDVQRQHRVAIREHWVKFYDLNTVRRGPPYPTWSTLLLHVIVACGYESCEELYI</sequence>
<dbReference type="EMBL" id="JAIWYP010000004">
    <property type="protein sequence ID" value="KAH3835756.1"/>
    <property type="molecule type" value="Genomic_DNA"/>
</dbReference>
<protein>
    <submittedName>
        <fullName evidence="1">Uncharacterized protein</fullName>
    </submittedName>
</protein>
<comment type="caution">
    <text evidence="1">The sequence shown here is derived from an EMBL/GenBank/DDBJ whole genome shotgun (WGS) entry which is preliminary data.</text>
</comment>
<dbReference type="Proteomes" id="UP000828390">
    <property type="component" value="Unassembled WGS sequence"/>
</dbReference>
<name>A0A9D4QLN1_DREPO</name>
<feature type="non-terminal residue" evidence="1">
    <location>
        <position position="1"/>
    </location>
</feature>
<accession>A0A9D4QLN1</accession>
<proteinExistence type="predicted"/>
<dbReference type="AlphaFoldDB" id="A0A9D4QLN1"/>
<evidence type="ECO:0000313" key="1">
    <source>
        <dbReference type="EMBL" id="KAH3835756.1"/>
    </source>
</evidence>
<evidence type="ECO:0000313" key="2">
    <source>
        <dbReference type="Proteomes" id="UP000828390"/>
    </source>
</evidence>
<reference evidence="1" key="2">
    <citation type="submission" date="2020-11" db="EMBL/GenBank/DDBJ databases">
        <authorList>
            <person name="McCartney M.A."/>
            <person name="Auch B."/>
            <person name="Kono T."/>
            <person name="Mallez S."/>
            <person name="Becker A."/>
            <person name="Gohl D.M."/>
            <person name="Silverstein K.A.T."/>
            <person name="Koren S."/>
            <person name="Bechman K.B."/>
            <person name="Herman A."/>
            <person name="Abrahante J.E."/>
            <person name="Garbe J."/>
        </authorList>
    </citation>
    <scope>NUCLEOTIDE SEQUENCE</scope>
    <source>
        <strain evidence="1">Duluth1</strain>
        <tissue evidence="1">Whole animal</tissue>
    </source>
</reference>
<keyword evidence="2" id="KW-1185">Reference proteome</keyword>
<gene>
    <name evidence="1" type="ORF">DPMN_109117</name>
</gene>
<organism evidence="1 2">
    <name type="scientific">Dreissena polymorpha</name>
    <name type="common">Zebra mussel</name>
    <name type="synonym">Mytilus polymorpha</name>
    <dbReference type="NCBI Taxonomy" id="45954"/>
    <lineage>
        <taxon>Eukaryota</taxon>
        <taxon>Metazoa</taxon>
        <taxon>Spiralia</taxon>
        <taxon>Lophotrochozoa</taxon>
        <taxon>Mollusca</taxon>
        <taxon>Bivalvia</taxon>
        <taxon>Autobranchia</taxon>
        <taxon>Heteroconchia</taxon>
        <taxon>Euheterodonta</taxon>
        <taxon>Imparidentia</taxon>
        <taxon>Neoheterodontei</taxon>
        <taxon>Myida</taxon>
        <taxon>Dreissenoidea</taxon>
        <taxon>Dreissenidae</taxon>
        <taxon>Dreissena</taxon>
    </lineage>
</organism>